<dbReference type="InParanoid" id="E1ZVV3"/>
<protein>
    <recommendedName>
        <fullName evidence="2">CABIT domain-containing protein</fullName>
    </recommendedName>
</protein>
<organism evidence="4">
    <name type="scientific">Camponotus floridanus</name>
    <name type="common">Florida carpenter ant</name>
    <dbReference type="NCBI Taxonomy" id="104421"/>
    <lineage>
        <taxon>Eukaryota</taxon>
        <taxon>Metazoa</taxon>
        <taxon>Ecdysozoa</taxon>
        <taxon>Arthropoda</taxon>
        <taxon>Hexapoda</taxon>
        <taxon>Insecta</taxon>
        <taxon>Pterygota</taxon>
        <taxon>Neoptera</taxon>
        <taxon>Endopterygota</taxon>
        <taxon>Hymenoptera</taxon>
        <taxon>Apocrita</taxon>
        <taxon>Aculeata</taxon>
        <taxon>Formicoidea</taxon>
        <taxon>Formicidae</taxon>
        <taxon>Formicinae</taxon>
        <taxon>Camponotus</taxon>
    </lineage>
</organism>
<feature type="region of interest" description="Disordered" evidence="1">
    <location>
        <begin position="1"/>
        <end position="40"/>
    </location>
</feature>
<feature type="region of interest" description="Disordered" evidence="1">
    <location>
        <begin position="446"/>
        <end position="475"/>
    </location>
</feature>
<accession>E1ZVV3</accession>
<evidence type="ECO:0000256" key="1">
    <source>
        <dbReference type="SAM" id="MobiDB-lite"/>
    </source>
</evidence>
<feature type="compositionally biased region" description="Polar residues" evidence="1">
    <location>
        <begin position="1"/>
        <end position="14"/>
    </location>
</feature>
<dbReference type="EMBL" id="GL434642">
    <property type="protein sequence ID" value="EFN74689.1"/>
    <property type="molecule type" value="Genomic_DNA"/>
</dbReference>
<dbReference type="OrthoDB" id="6076990at2759"/>
<sequence>MSSNGEFSTMSSEEMPSLPKSLPSSREATAEGGSGSDGGYMPLREFLDRFSLPRVVRLEGTGGRPVLLYKQQQRSLRVTASLLMHRYRHDVKVGPEIVIPEGYPGWFSVISGNSTTGSARVYRKVDSLVKTGIPVFLLATPLRAYTLTHTKMENGNLRAHYTKTTIRAGEILRLVAVFQDTRRYNSVSFGISGGYPEKDQYAQCIDLHGREVFASLSTRGEFYAICQNGSIDTGSDAVLYKVHHLVKRQLPLRVRLIAGPLPVPLPKEYGGLMQLETSTRGPIVLGCIVPERPVHNPEMLELVVSGNGAPRVRRARLGYPSEARLLASPKIQRLLSACSRAVGDRATEPRVAPVKLHPTPESLKEMHLKKIKPKSETKPILQSLKDGLEHLKRNTAKERNQQTKQSNGNGILERFSKLAQSNKNRNPAKKSASFTFAVRPEIAMRSQERYSSLEPEATSHQTRQNQNAKQPVQRSVSTSVLEVPACVELQPNYSRVRDSLTPLPSPPKLVRTNNKNEEIYAEICDTTIVNQVQKCPGSHVMARIRIVVQGHDSSLETRNVIDNERYANSMVMSEQIDSIISTEDEVIYNTVF</sequence>
<feature type="domain" description="CABIT" evidence="2">
    <location>
        <begin position="74"/>
        <end position="304"/>
    </location>
</feature>
<dbReference type="InterPro" id="IPR025946">
    <property type="entry name" value="CABIT_dom"/>
</dbReference>
<dbReference type="AlphaFoldDB" id="E1ZVV3"/>
<dbReference type="Proteomes" id="UP000000311">
    <property type="component" value="Unassembled WGS sequence"/>
</dbReference>
<dbReference type="Pfam" id="PF12736">
    <property type="entry name" value="CABIT"/>
    <property type="match status" value="1"/>
</dbReference>
<reference evidence="3 4" key="1">
    <citation type="journal article" date="2010" name="Science">
        <title>Genomic comparison of the ants Camponotus floridanus and Harpegnathos saltator.</title>
        <authorList>
            <person name="Bonasio R."/>
            <person name="Zhang G."/>
            <person name="Ye C."/>
            <person name="Mutti N.S."/>
            <person name="Fang X."/>
            <person name="Qin N."/>
            <person name="Donahue G."/>
            <person name="Yang P."/>
            <person name="Li Q."/>
            <person name="Li C."/>
            <person name="Zhang P."/>
            <person name="Huang Z."/>
            <person name="Berger S.L."/>
            <person name="Reinberg D."/>
            <person name="Wang J."/>
            <person name="Liebig J."/>
        </authorList>
    </citation>
    <scope>NUCLEOTIDE SEQUENCE [LARGE SCALE GENOMIC DNA]</scope>
    <source>
        <strain evidence="4">C129</strain>
    </source>
</reference>
<dbReference type="OMA" id="SHVMARI"/>
<evidence type="ECO:0000313" key="3">
    <source>
        <dbReference type="EMBL" id="EFN74689.1"/>
    </source>
</evidence>
<name>E1ZVV3_CAMFO</name>
<evidence type="ECO:0000313" key="4">
    <source>
        <dbReference type="Proteomes" id="UP000000311"/>
    </source>
</evidence>
<gene>
    <name evidence="3" type="ORF">EAG_02401</name>
</gene>
<feature type="compositionally biased region" description="Polar residues" evidence="1">
    <location>
        <begin position="458"/>
        <end position="475"/>
    </location>
</feature>
<evidence type="ECO:0000259" key="2">
    <source>
        <dbReference type="Pfam" id="PF12736"/>
    </source>
</evidence>
<proteinExistence type="predicted"/>
<keyword evidence="4" id="KW-1185">Reference proteome</keyword>